<dbReference type="PANTHER" id="PTHR31956:SF28">
    <property type="entry name" value="NON-SPECIFIC PHOSPHOLIPASE C4-RELATED"/>
    <property type="match status" value="1"/>
</dbReference>
<keyword evidence="2" id="KW-0378">Hydrolase</keyword>
<keyword evidence="4" id="KW-1185">Reference proteome</keyword>
<evidence type="ECO:0000256" key="1">
    <source>
        <dbReference type="ARBA" id="ARBA00009717"/>
    </source>
</evidence>
<protein>
    <submittedName>
        <fullName evidence="3">Non specific phospholipase C</fullName>
    </submittedName>
</protein>
<proteinExistence type="inferred from homology"/>
<reference evidence="4" key="1">
    <citation type="journal article" date="2016" name="Nature">
        <title>The genome of the seagrass Zostera marina reveals angiosperm adaptation to the sea.</title>
        <authorList>
            <person name="Olsen J.L."/>
            <person name="Rouze P."/>
            <person name="Verhelst B."/>
            <person name="Lin Y.-C."/>
            <person name="Bayer T."/>
            <person name="Collen J."/>
            <person name="Dattolo E."/>
            <person name="De Paoli E."/>
            <person name="Dittami S."/>
            <person name="Maumus F."/>
            <person name="Michel G."/>
            <person name="Kersting A."/>
            <person name="Lauritano C."/>
            <person name="Lohaus R."/>
            <person name="Toepel M."/>
            <person name="Tonon T."/>
            <person name="Vanneste K."/>
            <person name="Amirebrahimi M."/>
            <person name="Brakel J."/>
            <person name="Bostroem C."/>
            <person name="Chovatia M."/>
            <person name="Grimwood J."/>
            <person name="Jenkins J.W."/>
            <person name="Jueterbock A."/>
            <person name="Mraz A."/>
            <person name="Stam W.T."/>
            <person name="Tice H."/>
            <person name="Bornberg-Bauer E."/>
            <person name="Green P.J."/>
            <person name="Pearson G.A."/>
            <person name="Procaccini G."/>
            <person name="Duarte C.M."/>
            <person name="Schmutz J."/>
            <person name="Reusch T.B.H."/>
            <person name="Van de Peer Y."/>
        </authorList>
    </citation>
    <scope>NUCLEOTIDE SEQUENCE [LARGE SCALE GENOMIC DNA]</scope>
    <source>
        <strain evidence="4">cv. Finnish</strain>
    </source>
</reference>
<evidence type="ECO:0000313" key="4">
    <source>
        <dbReference type="Proteomes" id="UP000036987"/>
    </source>
</evidence>
<comment type="similarity">
    <text evidence="1">Belongs to the bacterial phospholipase C family.</text>
</comment>
<dbReference type="FunFam" id="3.40.720.10:FF:000011">
    <property type="entry name" value="Non-specific phospholipase C1"/>
    <property type="match status" value="1"/>
</dbReference>
<dbReference type="Gene3D" id="3.40.720.10">
    <property type="entry name" value="Alkaline Phosphatase, subunit A"/>
    <property type="match status" value="2"/>
</dbReference>
<dbReference type="STRING" id="29655.A0A0K9PGH4"/>
<dbReference type="PANTHER" id="PTHR31956">
    <property type="entry name" value="NON-SPECIFIC PHOSPHOLIPASE C4-RELATED"/>
    <property type="match status" value="1"/>
</dbReference>
<accession>A0A0K9PGH4</accession>
<dbReference type="Proteomes" id="UP000036987">
    <property type="component" value="Unassembled WGS sequence"/>
</dbReference>
<dbReference type="InterPro" id="IPR017850">
    <property type="entry name" value="Alkaline_phosphatase_core_sf"/>
</dbReference>
<dbReference type="GO" id="GO:0009395">
    <property type="term" value="P:phospholipid catabolic process"/>
    <property type="evidence" value="ECO:0000318"/>
    <property type="project" value="GO_Central"/>
</dbReference>
<organism evidence="3 4">
    <name type="scientific">Zostera marina</name>
    <name type="common">Eelgrass</name>
    <dbReference type="NCBI Taxonomy" id="29655"/>
    <lineage>
        <taxon>Eukaryota</taxon>
        <taxon>Viridiplantae</taxon>
        <taxon>Streptophyta</taxon>
        <taxon>Embryophyta</taxon>
        <taxon>Tracheophyta</taxon>
        <taxon>Spermatophyta</taxon>
        <taxon>Magnoliopsida</taxon>
        <taxon>Liliopsida</taxon>
        <taxon>Zosteraceae</taxon>
        <taxon>Zostera</taxon>
    </lineage>
</organism>
<dbReference type="InterPro" id="IPR007312">
    <property type="entry name" value="Phosphoesterase"/>
</dbReference>
<name>A0A0K9PGH4_ZOSMR</name>
<sequence>MQLRAEPKGWLINQCMMQKTGEEASMITTVVVLVMENRSFDHMVGWMKQLNPDINGVDGTEFNLMNTSDPTSGKVFFKDRSEYVDPDPGHSIQAIYEQVYGVKYSPESSVIAPNQPATMSGFAQQAESQQKGMSATVMNGFLPDAVPVYKKLVSEFALCDRWFASVPSSTQPNRSYVHSATSHGLESNVKKKLMEGLPQKTIFDSLHESGHSFGIYYQDPPSTLFYRNLRKLKYISKFHPFDLEFKKHCKQGKLPNYTVVEQRFFDLKIAPGNDDHPSHDVSQGQKLVKEVYEALRSSPQWNKVLFIITYDEHGGFYDHVPTPIDVPNPDGINGPAPFNFKFDRLGVRVPTILVSPWIQAGTVLHGPNGPYQTSEYEHSSIPATVKKIFKLGDFLTKRDEWAGTFEHLLLTRSSPRTDCPITLPSPMKWRDTVAKEDGMLSELQAELVHLGASLNGDCRKFKDMMYPDVLVKSMTVKEGSKYMKDALKTFLDECERCRRNGMDESEVVVVVNPDKTASKKKSFLKMIRAWIVCRTN</sequence>
<dbReference type="OrthoDB" id="5135119at2759"/>
<dbReference type="AlphaFoldDB" id="A0A0K9PGH4"/>
<dbReference type="Pfam" id="PF04185">
    <property type="entry name" value="Phosphoesterase"/>
    <property type="match status" value="1"/>
</dbReference>
<dbReference type="EMBL" id="LFYR01000915">
    <property type="protein sequence ID" value="KMZ67347.1"/>
    <property type="molecule type" value="Genomic_DNA"/>
</dbReference>
<comment type="caution">
    <text evidence="3">The sequence shown here is derived from an EMBL/GenBank/DDBJ whole genome shotgun (WGS) entry which is preliminary data.</text>
</comment>
<evidence type="ECO:0000313" key="3">
    <source>
        <dbReference type="EMBL" id="KMZ67347.1"/>
    </source>
</evidence>
<dbReference type="OMA" id="EGMPQRT"/>
<dbReference type="GO" id="GO:0042578">
    <property type="term" value="F:phosphoric ester hydrolase activity"/>
    <property type="evidence" value="ECO:0007669"/>
    <property type="project" value="UniProtKB-ARBA"/>
</dbReference>
<evidence type="ECO:0000256" key="2">
    <source>
        <dbReference type="ARBA" id="ARBA00022801"/>
    </source>
</evidence>
<gene>
    <name evidence="3" type="ORF">ZOSMA_26G00960</name>
</gene>